<evidence type="ECO:0000313" key="1">
    <source>
        <dbReference type="EMBL" id="OQE32466.1"/>
    </source>
</evidence>
<dbReference type="OrthoDB" id="5979007at2759"/>
<evidence type="ECO:0000313" key="2">
    <source>
        <dbReference type="Proteomes" id="UP000191342"/>
    </source>
</evidence>
<dbReference type="Proteomes" id="UP000191342">
    <property type="component" value="Unassembled WGS sequence"/>
</dbReference>
<proteinExistence type="predicted"/>
<comment type="caution">
    <text evidence="1">The sequence shown here is derived from an EMBL/GenBank/DDBJ whole genome shotgun (WGS) entry which is preliminary data.</text>
</comment>
<organism evidence="1 2">
    <name type="scientific">Penicillium flavigenum</name>
    <dbReference type="NCBI Taxonomy" id="254877"/>
    <lineage>
        <taxon>Eukaryota</taxon>
        <taxon>Fungi</taxon>
        <taxon>Dikarya</taxon>
        <taxon>Ascomycota</taxon>
        <taxon>Pezizomycotina</taxon>
        <taxon>Eurotiomycetes</taxon>
        <taxon>Eurotiomycetidae</taxon>
        <taxon>Eurotiales</taxon>
        <taxon>Aspergillaceae</taxon>
        <taxon>Penicillium</taxon>
    </lineage>
</organism>
<sequence>MAEPQPSSQISTPDIWRSILIGGSKKSWVLFEHGTCVILMNPTSDDLATQATDILKEWGPVRAGSSAGDFNVIELEGNPGGYVVEGHHDDVLNYVPAEAVEEGASDMVAGLIGRGNRDVDASELKVVHIEDNLG</sequence>
<protein>
    <submittedName>
        <fullName evidence="1">Uncharacterized protein</fullName>
    </submittedName>
</protein>
<accession>A0A1V6U1T4</accession>
<reference evidence="2" key="1">
    <citation type="journal article" date="2017" name="Nat. Microbiol.">
        <title>Global analysis of biosynthetic gene clusters reveals vast potential of secondary metabolite production in Penicillium species.</title>
        <authorList>
            <person name="Nielsen J.C."/>
            <person name="Grijseels S."/>
            <person name="Prigent S."/>
            <person name="Ji B."/>
            <person name="Dainat J."/>
            <person name="Nielsen K.F."/>
            <person name="Frisvad J.C."/>
            <person name="Workman M."/>
            <person name="Nielsen J."/>
        </authorList>
    </citation>
    <scope>NUCLEOTIDE SEQUENCE [LARGE SCALE GENOMIC DNA]</scope>
    <source>
        <strain evidence="2">IBT 14082</strain>
    </source>
</reference>
<dbReference type="AlphaFoldDB" id="A0A1V6U1T4"/>
<keyword evidence="2" id="KW-1185">Reference proteome</keyword>
<name>A0A1V6U1T4_9EURO</name>
<dbReference type="EMBL" id="MLQL01000001">
    <property type="protein sequence ID" value="OQE32466.1"/>
    <property type="molecule type" value="Genomic_DNA"/>
</dbReference>
<gene>
    <name evidence="1" type="ORF">PENFLA_c001G07921</name>
</gene>